<evidence type="ECO:0000256" key="6">
    <source>
        <dbReference type="ARBA" id="ARBA00023004"/>
    </source>
</evidence>
<dbReference type="PANTHER" id="PTHR47955">
    <property type="entry name" value="CYTOCHROME P450 FAMILY 71 PROTEIN"/>
    <property type="match status" value="1"/>
</dbReference>
<dbReference type="PROSITE" id="PS00086">
    <property type="entry name" value="CYTOCHROME_P450"/>
    <property type="match status" value="1"/>
</dbReference>
<feature type="transmembrane region" description="Helical" evidence="10">
    <location>
        <begin position="6"/>
        <end position="21"/>
    </location>
</feature>
<dbReference type="PRINTS" id="PR00463">
    <property type="entry name" value="EP450I"/>
</dbReference>
<protein>
    <submittedName>
        <fullName evidence="11">Cytochrome p450</fullName>
    </submittedName>
</protein>
<evidence type="ECO:0000256" key="7">
    <source>
        <dbReference type="ARBA" id="ARBA00023033"/>
    </source>
</evidence>
<keyword evidence="7 9" id="KW-0503">Monooxygenase</keyword>
<keyword evidence="10" id="KW-0472">Membrane</keyword>
<accession>A0A3G2CJY4</accession>
<comment type="cofactor">
    <cofactor evidence="1 8">
        <name>heme</name>
        <dbReference type="ChEBI" id="CHEBI:30413"/>
    </cofactor>
</comment>
<keyword evidence="4 8" id="KW-0479">Metal-binding</keyword>
<organism evidence="11">
    <name type="scientific">Croton stellatopilosus</name>
    <dbReference type="NCBI Taxonomy" id="431156"/>
    <lineage>
        <taxon>Eukaryota</taxon>
        <taxon>Viridiplantae</taxon>
        <taxon>Streptophyta</taxon>
        <taxon>Embryophyta</taxon>
        <taxon>Tracheophyta</taxon>
        <taxon>Spermatophyta</taxon>
        <taxon>Magnoliopsida</taxon>
        <taxon>eudicotyledons</taxon>
        <taxon>Gunneridae</taxon>
        <taxon>Pentapetalae</taxon>
        <taxon>rosids</taxon>
        <taxon>fabids</taxon>
        <taxon>Malpighiales</taxon>
        <taxon>Euphorbiaceae</taxon>
        <taxon>Crotonoideae</taxon>
        <taxon>Crotoneae</taxon>
        <taxon>Croton</taxon>
    </lineage>
</organism>
<dbReference type="GO" id="GO:0005506">
    <property type="term" value="F:iron ion binding"/>
    <property type="evidence" value="ECO:0007669"/>
    <property type="project" value="InterPro"/>
</dbReference>
<dbReference type="PANTHER" id="PTHR47955:SF8">
    <property type="entry name" value="CYTOCHROME P450 71D11-LIKE"/>
    <property type="match status" value="1"/>
</dbReference>
<dbReference type="CDD" id="cd11072">
    <property type="entry name" value="CYP71-like"/>
    <property type="match status" value="1"/>
</dbReference>
<keyword evidence="10" id="KW-1133">Transmembrane helix</keyword>
<dbReference type="GO" id="GO:0004497">
    <property type="term" value="F:monooxygenase activity"/>
    <property type="evidence" value="ECO:0007669"/>
    <property type="project" value="UniProtKB-KW"/>
</dbReference>
<keyword evidence="5 9" id="KW-0560">Oxidoreductase</keyword>
<dbReference type="InterPro" id="IPR036396">
    <property type="entry name" value="Cyt_P450_sf"/>
</dbReference>
<evidence type="ECO:0000256" key="5">
    <source>
        <dbReference type="ARBA" id="ARBA00023002"/>
    </source>
</evidence>
<evidence type="ECO:0000256" key="3">
    <source>
        <dbReference type="ARBA" id="ARBA00022617"/>
    </source>
</evidence>
<reference evidence="11" key="1">
    <citation type="submission" date="2018-01" db="EMBL/GenBank/DDBJ databases">
        <title>Identification of Cytochrome P450 in Croton stellatopilosus Transcriptome.</title>
        <authorList>
            <person name="Sintupachee S."/>
            <person name="De-Eknamkul W."/>
        </authorList>
    </citation>
    <scope>NUCLEOTIDE SEQUENCE</scope>
</reference>
<comment type="similarity">
    <text evidence="2 9">Belongs to the cytochrome P450 family.</text>
</comment>
<dbReference type="EMBL" id="MG816196">
    <property type="protein sequence ID" value="AYM55659.1"/>
    <property type="molecule type" value="mRNA"/>
</dbReference>
<dbReference type="Pfam" id="PF00067">
    <property type="entry name" value="p450"/>
    <property type="match status" value="1"/>
</dbReference>
<gene>
    <name evidence="11" type="primary">CYP71D519</name>
</gene>
<evidence type="ECO:0000256" key="2">
    <source>
        <dbReference type="ARBA" id="ARBA00010617"/>
    </source>
</evidence>
<proteinExistence type="evidence at transcript level"/>
<keyword evidence="10" id="KW-0812">Transmembrane</keyword>
<dbReference type="SUPFAM" id="SSF48264">
    <property type="entry name" value="Cytochrome P450"/>
    <property type="match status" value="1"/>
</dbReference>
<keyword evidence="6 8" id="KW-0408">Iron</keyword>
<dbReference type="InterPro" id="IPR017972">
    <property type="entry name" value="Cyt_P450_CS"/>
</dbReference>
<dbReference type="Gene3D" id="1.10.630.10">
    <property type="entry name" value="Cytochrome P450"/>
    <property type="match status" value="1"/>
</dbReference>
<name>A0A3G2CJY4_9ROSI</name>
<evidence type="ECO:0000256" key="10">
    <source>
        <dbReference type="SAM" id="Phobius"/>
    </source>
</evidence>
<dbReference type="PRINTS" id="PR00385">
    <property type="entry name" value="P450"/>
</dbReference>
<evidence type="ECO:0000256" key="9">
    <source>
        <dbReference type="RuleBase" id="RU000461"/>
    </source>
</evidence>
<keyword evidence="3 8" id="KW-0349">Heme</keyword>
<dbReference type="GO" id="GO:0020037">
    <property type="term" value="F:heme binding"/>
    <property type="evidence" value="ECO:0007669"/>
    <property type="project" value="InterPro"/>
</dbReference>
<evidence type="ECO:0000256" key="1">
    <source>
        <dbReference type="ARBA" id="ARBA00001971"/>
    </source>
</evidence>
<evidence type="ECO:0000313" key="11">
    <source>
        <dbReference type="EMBL" id="AYM55659.1"/>
    </source>
</evidence>
<evidence type="ECO:0000256" key="4">
    <source>
        <dbReference type="ARBA" id="ARBA00022723"/>
    </source>
</evidence>
<dbReference type="FunFam" id="1.10.630.10:FF:000043">
    <property type="entry name" value="Cytochrome P450 99A2"/>
    <property type="match status" value="1"/>
</dbReference>
<dbReference type="InterPro" id="IPR002401">
    <property type="entry name" value="Cyt_P450_E_grp-I"/>
</dbReference>
<dbReference type="InterPro" id="IPR001128">
    <property type="entry name" value="Cyt_P450"/>
</dbReference>
<evidence type="ECO:0000256" key="8">
    <source>
        <dbReference type="PIRSR" id="PIRSR602401-1"/>
    </source>
</evidence>
<feature type="binding site" description="axial binding residue" evidence="8">
    <location>
        <position position="441"/>
    </location>
    <ligand>
        <name>heme</name>
        <dbReference type="ChEBI" id="CHEBI:30413"/>
    </ligand>
    <ligandPart>
        <name>Fe</name>
        <dbReference type="ChEBI" id="CHEBI:18248"/>
    </ligandPart>
</feature>
<dbReference type="AlphaFoldDB" id="A0A3G2CJY4"/>
<sequence length="501" mass="57076">MENQLFFLILFTFSVFIIFLIKRKKPNKSTNLPPGPSNLPIIGGFHHLFGDLPHHCLANLSEKYGPIFHLQLGENSNVIISSAELAKEIMKTHDTNFASRPFVPSSFKATYDGTNIAFAPYGDYWRQLRKICTTELLSAARVRSFRSIREEEVNKLISSISSNYEGCPINLSRMMESLMFSIISRAVFGKVCRGEEVFVPTIRKLTEATTGFNLVDLYPSNKLLQRMSIGLPIIKKLHSEIDKIIQDEIDKHRARKESGKIVSESETQDLVDVLLDLLDKGDFDFPLSTQNIKAVILDMFIAGSDTSSTPIEWAMSEMMKNPKVMQKAQAEVRKVFGGKGEVDEVGLNELHYLKLVIKETLRLHPPVPLLVPRKCKEDCVIDGYDIPENTRVIVNAWAIGRNSKYWIEPEKFYPERFLDNSIDYKGADFEFIPFGAGRRMCPGISFGMANVELPLAHLLYYFNWKLESENLDMSESFSVTVKRSKPLYVIPTRYCASYYTM</sequence>
<dbReference type="GO" id="GO:0016705">
    <property type="term" value="F:oxidoreductase activity, acting on paired donors, with incorporation or reduction of molecular oxygen"/>
    <property type="evidence" value="ECO:0007669"/>
    <property type="project" value="InterPro"/>
</dbReference>